<keyword evidence="4" id="KW-1185">Reference proteome</keyword>
<comment type="caution">
    <text evidence="3">The sequence shown here is derived from an EMBL/GenBank/DDBJ whole genome shotgun (WGS) entry which is preliminary data.</text>
</comment>
<dbReference type="Proteomes" id="UP000479226">
    <property type="component" value="Unassembled WGS sequence"/>
</dbReference>
<name>A0ABX0DF85_9MICC</name>
<sequence length="128" mass="14233">MVRKLTEDQESLAHYAWELARHRAALAKQLADVEEYERQAVALAARYGVRQTLLAAVTGRSPGRISQVVAATNTEPLGTLEDARRPWSTALEHTQEHLAARSRPATAAERDQWNAHRQLVHGHPDTPG</sequence>
<evidence type="ECO:0000313" key="4">
    <source>
        <dbReference type="Proteomes" id="UP000479226"/>
    </source>
</evidence>
<dbReference type="EMBL" id="JAAKZI010000069">
    <property type="protein sequence ID" value="NGN85601.1"/>
    <property type="molecule type" value="Genomic_DNA"/>
</dbReference>
<proteinExistence type="predicted"/>
<feature type="coiled-coil region" evidence="1">
    <location>
        <begin position="19"/>
        <end position="46"/>
    </location>
</feature>
<reference evidence="3 4" key="1">
    <citation type="submission" date="2020-02" db="EMBL/GenBank/DDBJ databases">
        <title>Genome sequence of the type strain DSM 27180 of Arthrobacter silviterrae.</title>
        <authorList>
            <person name="Gao J."/>
            <person name="Sun J."/>
        </authorList>
    </citation>
    <scope>NUCLEOTIDE SEQUENCE [LARGE SCALE GENOMIC DNA]</scope>
    <source>
        <strain evidence="3 4">DSM 27180</strain>
    </source>
</reference>
<protein>
    <recommendedName>
        <fullName evidence="5">Helix-turn-helix domain-containing protein</fullName>
    </recommendedName>
</protein>
<evidence type="ECO:0000313" key="3">
    <source>
        <dbReference type="EMBL" id="NGN85601.1"/>
    </source>
</evidence>
<feature type="region of interest" description="Disordered" evidence="2">
    <location>
        <begin position="100"/>
        <end position="128"/>
    </location>
</feature>
<dbReference type="RefSeq" id="WP_165183806.1">
    <property type="nucleotide sequence ID" value="NZ_JAAKZI010000069.1"/>
</dbReference>
<gene>
    <name evidence="3" type="ORF">G6N77_19365</name>
</gene>
<accession>A0ABX0DF85</accession>
<evidence type="ECO:0008006" key="5">
    <source>
        <dbReference type="Google" id="ProtNLM"/>
    </source>
</evidence>
<evidence type="ECO:0000256" key="2">
    <source>
        <dbReference type="SAM" id="MobiDB-lite"/>
    </source>
</evidence>
<evidence type="ECO:0000256" key="1">
    <source>
        <dbReference type="SAM" id="Coils"/>
    </source>
</evidence>
<keyword evidence="1" id="KW-0175">Coiled coil</keyword>
<organism evidence="3 4">
    <name type="scientific">Arthrobacter silviterrae</name>
    <dbReference type="NCBI Taxonomy" id="2026658"/>
    <lineage>
        <taxon>Bacteria</taxon>
        <taxon>Bacillati</taxon>
        <taxon>Actinomycetota</taxon>
        <taxon>Actinomycetes</taxon>
        <taxon>Micrococcales</taxon>
        <taxon>Micrococcaceae</taxon>
        <taxon>Arthrobacter</taxon>
    </lineage>
</organism>